<dbReference type="Pfam" id="PF20157">
    <property type="entry name" value="Maf_flag10_N"/>
    <property type="match status" value="1"/>
</dbReference>
<comment type="caution">
    <text evidence="3">The sequence shown here is derived from an EMBL/GenBank/DDBJ whole genome shotgun (WGS) entry which is preliminary data.</text>
</comment>
<proteinExistence type="predicted"/>
<feature type="domain" description="6-hydroxymethylpterin diphosphokinase MptE-like" evidence="1">
    <location>
        <begin position="305"/>
        <end position="453"/>
    </location>
</feature>
<dbReference type="InterPro" id="IPR002826">
    <property type="entry name" value="MptE-like"/>
</dbReference>
<evidence type="ECO:0000259" key="1">
    <source>
        <dbReference type="Pfam" id="PF01973"/>
    </source>
</evidence>
<dbReference type="PANTHER" id="PTHR41786">
    <property type="entry name" value="MOTILITY ACCESSORY FACTOR MAF"/>
    <property type="match status" value="1"/>
</dbReference>
<dbReference type="Pfam" id="PF01973">
    <property type="entry name" value="MptE-like"/>
    <property type="match status" value="1"/>
</dbReference>
<name>A0ABU6K8C4_9RHOO</name>
<keyword evidence="4" id="KW-1185">Reference proteome</keyword>
<evidence type="ECO:0000313" key="4">
    <source>
        <dbReference type="Proteomes" id="UP001331561"/>
    </source>
</evidence>
<gene>
    <name evidence="3" type="ORF">VVD49_20505</name>
</gene>
<dbReference type="Proteomes" id="UP001331561">
    <property type="component" value="Unassembled WGS sequence"/>
</dbReference>
<dbReference type="PANTHER" id="PTHR41786:SF1">
    <property type="entry name" value="6-HYDROXYMETHYLPTERIN DIPHOSPHOKINASE MPTE-LIKE DOMAIN-CONTAINING PROTEIN"/>
    <property type="match status" value="1"/>
</dbReference>
<protein>
    <submittedName>
        <fullName evidence="3">6-hydroxymethylpterin diphosphokinase MptE-like protein</fullName>
    </submittedName>
</protein>
<dbReference type="InterPro" id="IPR045376">
    <property type="entry name" value="Maf_N"/>
</dbReference>
<reference evidence="3 4" key="1">
    <citation type="submission" date="2024-01" db="EMBL/GenBank/DDBJ databases">
        <title>Uliginosibacterium soil sp. nov.</title>
        <authorList>
            <person name="Lv Y."/>
        </authorList>
    </citation>
    <scope>NUCLEOTIDE SEQUENCE [LARGE SCALE GENOMIC DNA]</scope>
    <source>
        <strain evidence="3 4">H3</strain>
    </source>
</reference>
<sequence length="705" mass="80255">MEATSTDGEWTPLQEAYLQKLMATYQANLFFFKEQFGEIFEKLMATNLPAPFKVGPDGKLTIYYRHFQGGPREFTDFGRTLYKLFENPESRPRIDIDYGFVDKPEQAFPHQDNPDFFRPIEPKFRGELIEGFRKIAGEGGYLKRPEFGEHALPIAIVFGSGYGWHLERLVDDWEMRHLILVDTDLSRLNMSLYFVDYVSLHQRYAAKGFYFSIAHDDDPKKLAEHLRAMFYNLWPPYFMQGLGLFFNDYDSEKVKTLWDKLRSDLWTLYRGWGFLDDEILGLKHAMENAIDGYPLFTRKPDLPADAEVFIVGSGPSLDALLPTLRANADKAVIISCGTAITALARAGIKPDLHVEIERTYMTYVVLQEPQTREFVKDVPIVALTIMHPAVFTSTSKPLMFCKELDLGTALFDINHNTKWFRSGPTCTNGGVALALEMGFKKIHLFGIDFGFKDENQHHAKSSVYFDDKPSDDAVLEKIVRDTHSVHKTHKKTEGNFTEEVLSTEIFMHSRDAMAMTIDEYPDAEVFNLNDGAKIRSAKPLHAEDLVVNAEAANKAATVKAMLSAFTEDYDVNPFANMGELMEQLQAVRGDLKRILAGEIKTKMEIADKLYDMHHYLFDERHKVTHIFPLVRGSMLHMGRFFYDCMALAKTPEQAVEFAKFGFDLIDRFLAGALDNMFAIVDIGKERLQAKLDAANQNAAQQGEAA</sequence>
<evidence type="ECO:0000259" key="2">
    <source>
        <dbReference type="Pfam" id="PF20157"/>
    </source>
</evidence>
<dbReference type="Gene3D" id="3.90.1480.10">
    <property type="entry name" value="Alpha-2,3-sialyltransferase"/>
    <property type="match status" value="1"/>
</dbReference>
<evidence type="ECO:0000313" key="3">
    <source>
        <dbReference type="EMBL" id="MEC5388127.1"/>
    </source>
</evidence>
<feature type="domain" description="Glycosyltransferase Maf N-terminal" evidence="2">
    <location>
        <begin position="153"/>
        <end position="265"/>
    </location>
</feature>
<dbReference type="RefSeq" id="WP_327601095.1">
    <property type="nucleotide sequence ID" value="NZ_JAYXHS010000004.1"/>
</dbReference>
<accession>A0ABU6K8C4</accession>
<dbReference type="EMBL" id="JAYXHS010000004">
    <property type="protein sequence ID" value="MEC5388127.1"/>
    <property type="molecule type" value="Genomic_DNA"/>
</dbReference>
<organism evidence="3 4">
    <name type="scientific">Uliginosibacterium silvisoli</name>
    <dbReference type="NCBI Taxonomy" id="3114758"/>
    <lineage>
        <taxon>Bacteria</taxon>
        <taxon>Pseudomonadati</taxon>
        <taxon>Pseudomonadota</taxon>
        <taxon>Betaproteobacteria</taxon>
        <taxon>Rhodocyclales</taxon>
        <taxon>Zoogloeaceae</taxon>
        <taxon>Uliginosibacterium</taxon>
    </lineage>
</organism>